<reference evidence="1 2" key="1">
    <citation type="submission" date="2018-08" db="EMBL/GenBank/DDBJ databases">
        <title>Genome and evolution of the arbuscular mycorrhizal fungus Diversispora epigaea (formerly Glomus versiforme) and its bacterial endosymbionts.</title>
        <authorList>
            <person name="Sun X."/>
            <person name="Fei Z."/>
            <person name="Harrison M."/>
        </authorList>
    </citation>
    <scope>NUCLEOTIDE SEQUENCE [LARGE SCALE GENOMIC DNA]</scope>
    <source>
        <strain evidence="1 2">IT104</strain>
    </source>
</reference>
<accession>A0A397JB87</accession>
<evidence type="ECO:0000313" key="1">
    <source>
        <dbReference type="EMBL" id="RHZ82243.1"/>
    </source>
</evidence>
<keyword evidence="2" id="KW-1185">Reference proteome</keyword>
<sequence length="136" mass="16140">MEPHLINENTLEENISLCFNKETEIFEEFDEESDIFGEFPEIELFKFNEKNYINTQIVLENEIVNQLSDENEDFENQEILLVPSIYVIKTNLTVTPFVKDNNIKGCRHNEKTDYVYKLTGAFYKQNRNQTVVCLWT</sequence>
<organism evidence="1 2">
    <name type="scientific">Diversispora epigaea</name>
    <dbReference type="NCBI Taxonomy" id="1348612"/>
    <lineage>
        <taxon>Eukaryota</taxon>
        <taxon>Fungi</taxon>
        <taxon>Fungi incertae sedis</taxon>
        <taxon>Mucoromycota</taxon>
        <taxon>Glomeromycotina</taxon>
        <taxon>Glomeromycetes</taxon>
        <taxon>Diversisporales</taxon>
        <taxon>Diversisporaceae</taxon>
        <taxon>Diversispora</taxon>
    </lineage>
</organism>
<proteinExistence type="predicted"/>
<evidence type="ECO:0000313" key="2">
    <source>
        <dbReference type="Proteomes" id="UP000266861"/>
    </source>
</evidence>
<dbReference type="EMBL" id="PQFF01000103">
    <property type="protein sequence ID" value="RHZ82243.1"/>
    <property type="molecule type" value="Genomic_DNA"/>
</dbReference>
<name>A0A397JB87_9GLOM</name>
<dbReference type="OrthoDB" id="2442371at2759"/>
<protein>
    <submittedName>
        <fullName evidence="1">Uncharacterized protein</fullName>
    </submittedName>
</protein>
<gene>
    <name evidence="1" type="ORF">Glove_110g120</name>
</gene>
<dbReference type="Proteomes" id="UP000266861">
    <property type="component" value="Unassembled WGS sequence"/>
</dbReference>
<dbReference type="AlphaFoldDB" id="A0A397JB87"/>
<comment type="caution">
    <text evidence="1">The sequence shown here is derived from an EMBL/GenBank/DDBJ whole genome shotgun (WGS) entry which is preliminary data.</text>
</comment>